<dbReference type="SUPFAM" id="SSF141371">
    <property type="entry name" value="PilZ domain-like"/>
    <property type="match status" value="1"/>
</dbReference>
<reference evidence="3 4" key="1">
    <citation type="submission" date="2019-03" db="EMBL/GenBank/DDBJ databases">
        <title>Genome sequence of Thiobacillaceae bacterium LSR1, a sulfur-oxidizing bacterium isolated from freshwater sediment.</title>
        <authorList>
            <person name="Li S."/>
        </authorList>
    </citation>
    <scope>NUCLEOTIDE SEQUENCE [LARGE SCALE GENOMIC DNA]</scope>
    <source>
        <strain evidence="3 4">LSR1</strain>
    </source>
</reference>
<name>A0A4R1BE52_9PROT</name>
<keyword evidence="1" id="KW-0973">c-di-GMP</keyword>
<gene>
    <name evidence="3" type="ORF">EZJ19_06890</name>
</gene>
<dbReference type="InterPro" id="IPR009875">
    <property type="entry name" value="PilZ_domain"/>
</dbReference>
<dbReference type="InterPro" id="IPR027021">
    <property type="entry name" value="C-di-GMP_BP_PA4608"/>
</dbReference>
<dbReference type="Proteomes" id="UP000295443">
    <property type="component" value="Unassembled WGS sequence"/>
</dbReference>
<evidence type="ECO:0000256" key="1">
    <source>
        <dbReference type="PIRNR" id="PIRNR028141"/>
    </source>
</evidence>
<dbReference type="PIRSF" id="PIRSF028141">
    <property type="entry name" value="C-di-GMP_BP_PA4608"/>
    <property type="match status" value="1"/>
</dbReference>
<keyword evidence="4" id="KW-1185">Reference proteome</keyword>
<proteinExistence type="predicted"/>
<feature type="domain" description="PilZ" evidence="2">
    <location>
        <begin position="4"/>
        <end position="100"/>
    </location>
</feature>
<dbReference type="Pfam" id="PF07238">
    <property type="entry name" value="PilZ"/>
    <property type="match status" value="1"/>
</dbReference>
<evidence type="ECO:0000259" key="2">
    <source>
        <dbReference type="Pfam" id="PF07238"/>
    </source>
</evidence>
<comment type="caution">
    <text evidence="3">The sequence shown here is derived from an EMBL/GenBank/DDBJ whole genome shotgun (WGS) entry which is preliminary data.</text>
</comment>
<evidence type="ECO:0000313" key="3">
    <source>
        <dbReference type="EMBL" id="TCJ15337.1"/>
    </source>
</evidence>
<dbReference type="RefSeq" id="WP_131445968.1">
    <property type="nucleotide sequence ID" value="NZ_SJZB01000027.1"/>
</dbReference>
<keyword evidence="1" id="KW-0547">Nucleotide-binding</keyword>
<dbReference type="AlphaFoldDB" id="A0A4R1BE52"/>
<sequence length="119" mass="13423">MYAEKRHFHRVAHDARATLTSAGRAWSCLVEDLSLNGCLVDLTEPRLLDPGQIYHLSIQLTYAIRIEMDVALAHLAGNHAGFRCVSIDSDSIGQLRRLIELNLGDSRLLERDMRELIRG</sequence>
<protein>
    <recommendedName>
        <fullName evidence="1">Cyclic diguanosine monophosphate-binding protein</fullName>
        <shortName evidence="1">c-di-GMP-binding protein</shortName>
    </recommendedName>
    <alternativeName>
        <fullName evidence="1">Pilz domain-containing protein</fullName>
    </alternativeName>
</protein>
<comment type="function">
    <text evidence="1">Binds the second messenger bis-(3'-5') cyclic dimeric guanosine monophosphate (c-di-GMP). Can bind two c-di-GMP molecules per monomer. May play a role in bacterial second-messenger regulated processes. Binding to c-di-GMP induces a conformational change of the C- and N-termini resulting in the exposure of a highly negative surface on one side of the protein to a possible effector protein.</text>
</comment>
<evidence type="ECO:0000313" key="4">
    <source>
        <dbReference type="Proteomes" id="UP000295443"/>
    </source>
</evidence>
<dbReference type="EMBL" id="SJZB01000027">
    <property type="protein sequence ID" value="TCJ15337.1"/>
    <property type="molecule type" value="Genomic_DNA"/>
</dbReference>
<dbReference type="Gene3D" id="2.40.10.220">
    <property type="entry name" value="predicted glycosyltransferase like domains"/>
    <property type="match status" value="1"/>
</dbReference>
<accession>A0A4R1BE52</accession>
<dbReference type="GO" id="GO:0035438">
    <property type="term" value="F:cyclic-di-GMP binding"/>
    <property type="evidence" value="ECO:0007669"/>
    <property type="project" value="InterPro"/>
</dbReference>
<dbReference type="OrthoDB" id="5298508at2"/>
<organism evidence="3 4">
    <name type="scientific">Parasulfuritortus cantonensis</name>
    <dbReference type="NCBI Taxonomy" id="2528202"/>
    <lineage>
        <taxon>Bacteria</taxon>
        <taxon>Pseudomonadati</taxon>
        <taxon>Pseudomonadota</taxon>
        <taxon>Betaproteobacteria</taxon>
        <taxon>Nitrosomonadales</taxon>
        <taxon>Thiobacillaceae</taxon>
        <taxon>Parasulfuritortus</taxon>
    </lineage>
</organism>
<comment type="subunit">
    <text evidence="1">Monomer in both c-di-GMP-bound and free forms.</text>
</comment>